<sequence length="219" mass="23840">MLSLQNLYKPLLLPRRFLFFNTFTSKSFQTIIILYIFQSFKMMFTKTVGLAALFSTIASALPQGMQGMVRRDGGGVKITNNLAQDVYAWSVAGDVGPMQTINGGGGVYSETWRTNPNGGGISIKLALDQDQHDVLQFEYTEAGDTIFWDMSCIDMEAGKNKFTDFGFSVIPTDETSTCPKAICKAGDTACSAAYLKPDDDHATHGCPINTALDLTLGLS</sequence>
<dbReference type="InterPro" id="IPR006771">
    <property type="entry name" value="CetA-like"/>
</dbReference>
<dbReference type="PANTHER" id="PTHR36195">
    <property type="entry name" value="DOMAIN PROTEIN, PUTATIVE (AFU_ORTHOLOGUE AFUA_5G01990)-RELATED-RELATED"/>
    <property type="match status" value="1"/>
</dbReference>
<comment type="caution">
    <text evidence="2">The sequence shown here is derived from an EMBL/GenBank/DDBJ whole genome shotgun (WGS) entry which is preliminary data.</text>
</comment>
<dbReference type="OrthoDB" id="2519291at2759"/>
<evidence type="ECO:0000313" key="2">
    <source>
        <dbReference type="EMBL" id="CAG8216010.1"/>
    </source>
</evidence>
<feature type="transmembrane region" description="Helical" evidence="1">
    <location>
        <begin position="17"/>
        <end position="37"/>
    </location>
</feature>
<proteinExistence type="predicted"/>
<keyword evidence="1" id="KW-0812">Transmembrane</keyword>
<accession>A0A9W4I3T2</accession>
<evidence type="ECO:0000256" key="1">
    <source>
        <dbReference type="SAM" id="Phobius"/>
    </source>
</evidence>
<keyword evidence="1" id="KW-1133">Transmembrane helix</keyword>
<name>A0A9W4I3T2_PENNA</name>
<dbReference type="Proteomes" id="UP001153461">
    <property type="component" value="Unassembled WGS sequence"/>
</dbReference>
<dbReference type="AlphaFoldDB" id="A0A9W4I3T2"/>
<dbReference type="PANTHER" id="PTHR36195:SF7">
    <property type="entry name" value="SECRETED THAUMATIN-LIKE PROTEIN CETA"/>
    <property type="match status" value="1"/>
</dbReference>
<dbReference type="Pfam" id="PF04681">
    <property type="entry name" value="Bys1"/>
    <property type="match status" value="1"/>
</dbReference>
<evidence type="ECO:0000313" key="3">
    <source>
        <dbReference type="Proteomes" id="UP001153461"/>
    </source>
</evidence>
<gene>
    <name evidence="2" type="ORF">PNAL_LOCUS7915</name>
</gene>
<organism evidence="2 3">
    <name type="scientific">Penicillium nalgiovense</name>
    <dbReference type="NCBI Taxonomy" id="60175"/>
    <lineage>
        <taxon>Eukaryota</taxon>
        <taxon>Fungi</taxon>
        <taxon>Dikarya</taxon>
        <taxon>Ascomycota</taxon>
        <taxon>Pezizomycotina</taxon>
        <taxon>Eurotiomycetes</taxon>
        <taxon>Eurotiomycetidae</taxon>
        <taxon>Eurotiales</taxon>
        <taxon>Aspergillaceae</taxon>
        <taxon>Penicillium</taxon>
    </lineage>
</organism>
<protein>
    <submittedName>
        <fullName evidence="2">Uncharacterized protein</fullName>
    </submittedName>
</protein>
<dbReference type="EMBL" id="CAJVNV010000498">
    <property type="protein sequence ID" value="CAG8216010.1"/>
    <property type="molecule type" value="Genomic_DNA"/>
</dbReference>
<reference evidence="2" key="1">
    <citation type="submission" date="2021-07" db="EMBL/GenBank/DDBJ databases">
        <authorList>
            <person name="Branca A.L. A."/>
        </authorList>
    </citation>
    <scope>NUCLEOTIDE SEQUENCE</scope>
</reference>
<keyword evidence="1" id="KW-0472">Membrane</keyword>